<feature type="chain" id="PRO_5037526080" description="DUF6089 domain-containing protein" evidence="1">
    <location>
        <begin position="24"/>
        <end position="351"/>
    </location>
</feature>
<evidence type="ECO:0000313" key="3">
    <source>
        <dbReference type="EMBL" id="GGD79210.1"/>
    </source>
</evidence>
<feature type="domain" description="DUF6089" evidence="2">
    <location>
        <begin position="35"/>
        <end position="168"/>
    </location>
</feature>
<evidence type="ECO:0000313" key="4">
    <source>
        <dbReference type="Proteomes" id="UP000609064"/>
    </source>
</evidence>
<dbReference type="Proteomes" id="UP000609064">
    <property type="component" value="Unassembled WGS sequence"/>
</dbReference>
<dbReference type="EMBL" id="BMKK01000014">
    <property type="protein sequence ID" value="GGD79210.1"/>
    <property type="molecule type" value="Genomic_DNA"/>
</dbReference>
<dbReference type="AlphaFoldDB" id="A0A916Z7Z4"/>
<reference evidence="3" key="2">
    <citation type="submission" date="2020-09" db="EMBL/GenBank/DDBJ databases">
        <authorList>
            <person name="Sun Q."/>
            <person name="Zhou Y."/>
        </authorList>
    </citation>
    <scope>NUCLEOTIDE SEQUENCE</scope>
    <source>
        <strain evidence="3">CGMCC 1.15958</strain>
    </source>
</reference>
<keyword evidence="1" id="KW-0732">Signal</keyword>
<dbReference type="InterPro" id="IPR045743">
    <property type="entry name" value="DUF6089"/>
</dbReference>
<evidence type="ECO:0000256" key="1">
    <source>
        <dbReference type="SAM" id="SignalP"/>
    </source>
</evidence>
<sequence length="351" mass="38452">MKLLKPNKLAFGLILSFSIVLLATQENFAQSGIFSKKNKLNQYSTVGIGGGSSHYFGDLSPYTYFYYGLITNVRWNATINYTRQLSPQVAARVGFTWARIAGDDYTFSQHNLNKFFQPFLRNLHFRNDIKEFALTGLFNLLPQYSKGPQGRSAIMPYSFIGFGFYAHNPQARDVATVNPASGEVTLGGWTNLKDKQTSGQGINDSYPKAYSLIQPVFPVGLGVKIKINEKFDLGLEGGLRITPFDYLDDVGKSDYPDPAALAAVSPLSVAFANRAGEDYTARTGVSRVADFANIATNTLGVAGSPTPSANGLQVFGFPNSARGTNKWDSYFTTQITLSYIISSQVKCPPIK</sequence>
<dbReference type="Pfam" id="PF19573">
    <property type="entry name" value="DUF6089"/>
    <property type="match status" value="1"/>
</dbReference>
<keyword evidence="4" id="KW-1185">Reference proteome</keyword>
<organism evidence="3 4">
    <name type="scientific">Emticicia aquatilis</name>
    <dbReference type="NCBI Taxonomy" id="1537369"/>
    <lineage>
        <taxon>Bacteria</taxon>
        <taxon>Pseudomonadati</taxon>
        <taxon>Bacteroidota</taxon>
        <taxon>Cytophagia</taxon>
        <taxon>Cytophagales</taxon>
        <taxon>Leadbetterellaceae</taxon>
        <taxon>Emticicia</taxon>
    </lineage>
</organism>
<reference evidence="3" key="1">
    <citation type="journal article" date="2014" name="Int. J. Syst. Evol. Microbiol.">
        <title>Complete genome sequence of Corynebacterium casei LMG S-19264T (=DSM 44701T), isolated from a smear-ripened cheese.</title>
        <authorList>
            <consortium name="US DOE Joint Genome Institute (JGI-PGF)"/>
            <person name="Walter F."/>
            <person name="Albersmeier A."/>
            <person name="Kalinowski J."/>
            <person name="Ruckert C."/>
        </authorList>
    </citation>
    <scope>NUCLEOTIDE SEQUENCE</scope>
    <source>
        <strain evidence="3">CGMCC 1.15958</strain>
    </source>
</reference>
<dbReference type="RefSeq" id="WP_188770484.1">
    <property type="nucleotide sequence ID" value="NZ_BMKK01000014.1"/>
</dbReference>
<comment type="caution">
    <text evidence="3">The sequence shown here is derived from an EMBL/GenBank/DDBJ whole genome shotgun (WGS) entry which is preliminary data.</text>
</comment>
<evidence type="ECO:0000259" key="2">
    <source>
        <dbReference type="Pfam" id="PF19573"/>
    </source>
</evidence>
<protein>
    <recommendedName>
        <fullName evidence="2">DUF6089 domain-containing protein</fullName>
    </recommendedName>
</protein>
<accession>A0A916Z7Z4</accession>
<proteinExistence type="predicted"/>
<gene>
    <name evidence="3" type="ORF">GCM10011514_49080</name>
</gene>
<feature type="signal peptide" evidence="1">
    <location>
        <begin position="1"/>
        <end position="23"/>
    </location>
</feature>
<name>A0A916Z7Z4_9BACT</name>